<name>A0ABW1H8M9_9ACTN</name>
<comment type="subcellular location">
    <subcellularLocation>
        <location evidence="1">Cell membrane</location>
        <topology evidence="1">Multi-pass membrane protein</topology>
    </subcellularLocation>
</comment>
<feature type="transmembrane region" description="Helical" evidence="6">
    <location>
        <begin position="414"/>
        <end position="438"/>
    </location>
</feature>
<protein>
    <submittedName>
        <fullName evidence="7">APC family permease</fullName>
    </submittedName>
</protein>
<keyword evidence="8" id="KW-1185">Reference proteome</keyword>
<dbReference type="PANTHER" id="PTHR42770">
    <property type="entry name" value="AMINO ACID TRANSPORTER-RELATED"/>
    <property type="match status" value="1"/>
</dbReference>
<evidence type="ECO:0000256" key="2">
    <source>
        <dbReference type="ARBA" id="ARBA00022475"/>
    </source>
</evidence>
<evidence type="ECO:0000256" key="6">
    <source>
        <dbReference type="SAM" id="Phobius"/>
    </source>
</evidence>
<dbReference type="Proteomes" id="UP001596226">
    <property type="component" value="Unassembled WGS sequence"/>
</dbReference>
<feature type="transmembrane region" description="Helical" evidence="6">
    <location>
        <begin position="288"/>
        <end position="312"/>
    </location>
</feature>
<organism evidence="7 8">
    <name type="scientific">Micromonospora vulcania</name>
    <dbReference type="NCBI Taxonomy" id="1441873"/>
    <lineage>
        <taxon>Bacteria</taxon>
        <taxon>Bacillati</taxon>
        <taxon>Actinomycetota</taxon>
        <taxon>Actinomycetes</taxon>
        <taxon>Micromonosporales</taxon>
        <taxon>Micromonosporaceae</taxon>
        <taxon>Micromonospora</taxon>
    </lineage>
</organism>
<feature type="transmembrane region" description="Helical" evidence="6">
    <location>
        <begin position="27"/>
        <end position="51"/>
    </location>
</feature>
<evidence type="ECO:0000313" key="7">
    <source>
        <dbReference type="EMBL" id="MFC5924761.1"/>
    </source>
</evidence>
<feature type="transmembrane region" description="Helical" evidence="6">
    <location>
        <begin position="57"/>
        <end position="78"/>
    </location>
</feature>
<keyword evidence="3 6" id="KW-0812">Transmembrane</keyword>
<feature type="transmembrane region" description="Helical" evidence="6">
    <location>
        <begin position="198"/>
        <end position="219"/>
    </location>
</feature>
<evidence type="ECO:0000256" key="3">
    <source>
        <dbReference type="ARBA" id="ARBA00022692"/>
    </source>
</evidence>
<dbReference type="Gene3D" id="1.20.1740.10">
    <property type="entry name" value="Amino acid/polyamine transporter I"/>
    <property type="match status" value="1"/>
</dbReference>
<comment type="caution">
    <text evidence="7">The sequence shown here is derived from an EMBL/GenBank/DDBJ whole genome shotgun (WGS) entry which is preliminary data.</text>
</comment>
<dbReference type="PANTHER" id="PTHR42770:SF16">
    <property type="entry name" value="AMINO ACID PERMEASE"/>
    <property type="match status" value="1"/>
</dbReference>
<feature type="transmembrane region" description="Helical" evidence="6">
    <location>
        <begin position="158"/>
        <end position="178"/>
    </location>
</feature>
<keyword evidence="2" id="KW-1003">Cell membrane</keyword>
<feature type="transmembrane region" description="Helical" evidence="6">
    <location>
        <begin position="450"/>
        <end position="468"/>
    </location>
</feature>
<evidence type="ECO:0000256" key="4">
    <source>
        <dbReference type="ARBA" id="ARBA00022989"/>
    </source>
</evidence>
<feature type="transmembrane region" description="Helical" evidence="6">
    <location>
        <begin position="132"/>
        <end position="151"/>
    </location>
</feature>
<keyword evidence="4 6" id="KW-1133">Transmembrane helix</keyword>
<dbReference type="PIRSF" id="PIRSF006060">
    <property type="entry name" value="AA_transporter"/>
    <property type="match status" value="1"/>
</dbReference>
<keyword evidence="5 6" id="KW-0472">Membrane</keyword>
<proteinExistence type="predicted"/>
<accession>A0ABW1H8M9</accession>
<feature type="transmembrane region" description="Helical" evidence="6">
    <location>
        <begin position="355"/>
        <end position="375"/>
    </location>
</feature>
<evidence type="ECO:0000313" key="8">
    <source>
        <dbReference type="Proteomes" id="UP001596226"/>
    </source>
</evidence>
<dbReference type="InterPro" id="IPR002293">
    <property type="entry name" value="AA/rel_permease1"/>
</dbReference>
<evidence type="ECO:0000256" key="5">
    <source>
        <dbReference type="ARBA" id="ARBA00023136"/>
    </source>
</evidence>
<feature type="transmembrane region" description="Helical" evidence="6">
    <location>
        <begin position="87"/>
        <end position="112"/>
    </location>
</feature>
<sequence length="501" mass="51509">MVTSPVTPLTVSAERGLARKTLRTSSLVTFGATASSPMAVLVGGIVATYAATGNTGVAASFLLLTVVMLLWAPGYIAIARYVQPSGIFYTALAAGLSRLVGVAGAPVVLLAYNTIQISLYGLLGSVISGLVGGPWWIGALIAWAIVAAFGLQRTGVSTAMFGTILVVEVTLLIVFVLVGLAHPAGGHLTFDALYPNQLFGAGVVAGLAVLPLGFAAFFGTETIAAYGAEARSPRAVSRSIIYVILGLGLLYALCAWAMVATVGADRIVDLARDPSAPLPFEVFSGPRAGTAGVLLVALGGLLLVSSVLAAMISFHNSVARYLFALGKDRLLPARLATIREGGSGAPQGGSIAQSITALIVILLFVVSGADALTMFTWLSNIAAVSLMLLMAVSSLATVRFFARGGGRSESLWARAIAPTLGGVAIAMILLVTLINISAALGTPPGSHRAWLVPGTVGAFVLIGVLWAISLRARRPDLLAGIGERETNPTRQVDEDLGHLTL</sequence>
<reference evidence="8" key="1">
    <citation type="journal article" date="2019" name="Int. J. Syst. Evol. Microbiol.">
        <title>The Global Catalogue of Microorganisms (GCM) 10K type strain sequencing project: providing services to taxonomists for standard genome sequencing and annotation.</title>
        <authorList>
            <consortium name="The Broad Institute Genomics Platform"/>
            <consortium name="The Broad Institute Genome Sequencing Center for Infectious Disease"/>
            <person name="Wu L."/>
            <person name="Ma J."/>
        </authorList>
    </citation>
    <scope>NUCLEOTIDE SEQUENCE [LARGE SCALE GENOMIC DNA]</scope>
    <source>
        <strain evidence="8">CGMCC 4.7144</strain>
    </source>
</reference>
<gene>
    <name evidence="7" type="ORF">ACFQGL_15565</name>
</gene>
<feature type="transmembrane region" description="Helical" evidence="6">
    <location>
        <begin position="240"/>
        <end position="268"/>
    </location>
</feature>
<dbReference type="InterPro" id="IPR050367">
    <property type="entry name" value="APC_superfamily"/>
</dbReference>
<feature type="transmembrane region" description="Helical" evidence="6">
    <location>
        <begin position="381"/>
        <end position="402"/>
    </location>
</feature>
<evidence type="ECO:0000256" key="1">
    <source>
        <dbReference type="ARBA" id="ARBA00004651"/>
    </source>
</evidence>
<dbReference type="EMBL" id="JBHSQS010000008">
    <property type="protein sequence ID" value="MFC5924761.1"/>
    <property type="molecule type" value="Genomic_DNA"/>
</dbReference>
<dbReference type="RefSeq" id="WP_377512034.1">
    <property type="nucleotide sequence ID" value="NZ_JBHSQS010000008.1"/>
</dbReference>
<dbReference type="Pfam" id="PF13520">
    <property type="entry name" value="AA_permease_2"/>
    <property type="match status" value="1"/>
</dbReference>